<keyword evidence="3" id="KW-1185">Reference proteome</keyword>
<dbReference type="Proteomes" id="UP000476064">
    <property type="component" value="Chromosome"/>
</dbReference>
<dbReference type="EMBL" id="CP048209">
    <property type="protein sequence ID" value="QHT59703.1"/>
    <property type="molecule type" value="Genomic_DNA"/>
</dbReference>
<protein>
    <submittedName>
        <fullName evidence="2">Uncharacterized protein</fullName>
    </submittedName>
</protein>
<keyword evidence="1" id="KW-0732">Signal</keyword>
<accession>A0A6C0FW75</accession>
<evidence type="ECO:0000313" key="3">
    <source>
        <dbReference type="Proteomes" id="UP000476064"/>
    </source>
</evidence>
<dbReference type="KEGG" id="plyc:GXP70_06890"/>
<feature type="chain" id="PRO_5025496742" evidence="1">
    <location>
        <begin position="24"/>
        <end position="142"/>
    </location>
</feature>
<reference evidence="2 3" key="1">
    <citation type="submission" date="2020-01" db="EMBL/GenBank/DDBJ databases">
        <title>Paenibacillus sp. nov., isolated from tomato rhizosphere.</title>
        <authorList>
            <person name="Weon H.-Y."/>
            <person name="Lee S.A."/>
        </authorList>
    </citation>
    <scope>NUCLEOTIDE SEQUENCE [LARGE SCALE GENOMIC DNA]</scope>
    <source>
        <strain evidence="2 3">12200R-189</strain>
    </source>
</reference>
<dbReference type="RefSeq" id="WP_162355769.1">
    <property type="nucleotide sequence ID" value="NZ_CP048209.1"/>
</dbReference>
<dbReference type="AlphaFoldDB" id="A0A6C0FW75"/>
<proteinExistence type="predicted"/>
<organism evidence="2 3">
    <name type="scientific">Paenibacillus lycopersici</name>
    <dbReference type="NCBI Taxonomy" id="2704462"/>
    <lineage>
        <taxon>Bacteria</taxon>
        <taxon>Bacillati</taxon>
        <taxon>Bacillota</taxon>
        <taxon>Bacilli</taxon>
        <taxon>Bacillales</taxon>
        <taxon>Paenibacillaceae</taxon>
        <taxon>Paenibacillus</taxon>
    </lineage>
</organism>
<name>A0A6C0FW75_9BACL</name>
<sequence>MKKARSMFLLLLLLLLAAQPAAAASKTSQTSKIRITFASADLVANNHVGNEWWTGGYVNGKEIAEGSSVTLTVKPTDVIKLKAEAQEQDKYPDNGQANASVKASSITKTTDKTLTVNVVENRGRYSGNTAKWSFTFKIQKVS</sequence>
<feature type="signal peptide" evidence="1">
    <location>
        <begin position="1"/>
        <end position="23"/>
    </location>
</feature>
<gene>
    <name evidence="2" type="ORF">GXP70_06890</name>
</gene>
<evidence type="ECO:0000313" key="2">
    <source>
        <dbReference type="EMBL" id="QHT59703.1"/>
    </source>
</evidence>
<evidence type="ECO:0000256" key="1">
    <source>
        <dbReference type="SAM" id="SignalP"/>
    </source>
</evidence>